<feature type="transmembrane region" description="Helical" evidence="1">
    <location>
        <begin position="206"/>
        <end position="230"/>
    </location>
</feature>
<feature type="transmembrane region" description="Helical" evidence="1">
    <location>
        <begin position="6"/>
        <end position="25"/>
    </location>
</feature>
<keyword evidence="1" id="KW-1133">Transmembrane helix</keyword>
<proteinExistence type="predicted"/>
<feature type="transmembrane region" description="Helical" evidence="1">
    <location>
        <begin position="144"/>
        <end position="169"/>
    </location>
</feature>
<evidence type="ECO:0000259" key="2">
    <source>
        <dbReference type="Pfam" id="PF02517"/>
    </source>
</evidence>
<keyword evidence="1" id="KW-0472">Membrane</keyword>
<comment type="caution">
    <text evidence="3">The sequence shown here is derived from an EMBL/GenBank/DDBJ whole genome shotgun (WGS) entry which is preliminary data.</text>
</comment>
<dbReference type="GO" id="GO:0006508">
    <property type="term" value="P:proteolysis"/>
    <property type="evidence" value="ECO:0007669"/>
    <property type="project" value="UniProtKB-KW"/>
</dbReference>
<feature type="transmembrane region" description="Helical" evidence="1">
    <location>
        <begin position="89"/>
        <end position="112"/>
    </location>
</feature>
<feature type="transmembrane region" description="Helical" evidence="1">
    <location>
        <begin position="175"/>
        <end position="194"/>
    </location>
</feature>
<dbReference type="InterPro" id="IPR003675">
    <property type="entry name" value="Rce1/LyrA-like_dom"/>
</dbReference>
<keyword evidence="1" id="KW-0812">Transmembrane</keyword>
<name>A0ABT9ZIT1_9BACI</name>
<keyword evidence="3" id="KW-0378">Hydrolase</keyword>
<feature type="domain" description="CAAX prenyl protease 2/Lysostaphin resistance protein A-like" evidence="2">
    <location>
        <begin position="145"/>
        <end position="232"/>
    </location>
</feature>
<organism evidence="3 4">
    <name type="scientific">Metabacillus malikii</name>
    <dbReference type="NCBI Taxonomy" id="1504265"/>
    <lineage>
        <taxon>Bacteria</taxon>
        <taxon>Bacillati</taxon>
        <taxon>Bacillota</taxon>
        <taxon>Bacilli</taxon>
        <taxon>Bacillales</taxon>
        <taxon>Bacillaceae</taxon>
        <taxon>Metabacillus</taxon>
    </lineage>
</organism>
<keyword evidence="4" id="KW-1185">Reference proteome</keyword>
<gene>
    <name evidence="3" type="ORF">J2S19_003468</name>
</gene>
<dbReference type="Proteomes" id="UP001234495">
    <property type="component" value="Unassembled WGS sequence"/>
</dbReference>
<sequence>MLFTFYMLFLCFLLTYEPIWGYISYQRFKRDLLEKPEETNRRTKYYKDIMIGLWLPAIVILIVVALSPLSYSSIGITMPTFNTSALGKWPSIVILVLFLVYVVALIYQFILLKMSEQFRQKVASQFESMPYQEILPQSPHEKKLWGYVSLTAGVTEEIIYRGFLLFVFIELFPELSVWLHVVLAGILFGLAHTYQGISGVVRTAIVGIFFGLIYFVFESIIPLIIFHFLLDYVAKAANNEENL</sequence>
<feature type="transmembrane region" description="Helical" evidence="1">
    <location>
        <begin position="45"/>
        <end position="69"/>
    </location>
</feature>
<dbReference type="RefSeq" id="WP_307344197.1">
    <property type="nucleotide sequence ID" value="NZ_JAUSUD010000018.1"/>
</dbReference>
<dbReference type="EMBL" id="JAUSUD010000018">
    <property type="protein sequence ID" value="MDQ0232181.1"/>
    <property type="molecule type" value="Genomic_DNA"/>
</dbReference>
<keyword evidence="3" id="KW-0645">Protease</keyword>
<protein>
    <submittedName>
        <fullName evidence="3">Membrane protease YdiL (CAAX protease family)</fullName>
    </submittedName>
</protein>
<dbReference type="GO" id="GO:0008233">
    <property type="term" value="F:peptidase activity"/>
    <property type="evidence" value="ECO:0007669"/>
    <property type="project" value="UniProtKB-KW"/>
</dbReference>
<accession>A0ABT9ZIT1</accession>
<evidence type="ECO:0000313" key="4">
    <source>
        <dbReference type="Proteomes" id="UP001234495"/>
    </source>
</evidence>
<evidence type="ECO:0000256" key="1">
    <source>
        <dbReference type="SAM" id="Phobius"/>
    </source>
</evidence>
<dbReference type="Pfam" id="PF02517">
    <property type="entry name" value="Rce1-like"/>
    <property type="match status" value="1"/>
</dbReference>
<reference evidence="3 4" key="1">
    <citation type="submission" date="2023-07" db="EMBL/GenBank/DDBJ databases">
        <title>Genomic Encyclopedia of Type Strains, Phase IV (KMG-IV): sequencing the most valuable type-strain genomes for metagenomic binning, comparative biology and taxonomic classification.</title>
        <authorList>
            <person name="Goeker M."/>
        </authorList>
    </citation>
    <scope>NUCLEOTIDE SEQUENCE [LARGE SCALE GENOMIC DNA]</scope>
    <source>
        <strain evidence="3 4">DSM 29005</strain>
    </source>
</reference>
<evidence type="ECO:0000313" key="3">
    <source>
        <dbReference type="EMBL" id="MDQ0232181.1"/>
    </source>
</evidence>